<gene>
    <name evidence="5" type="ORF">A6K24_06470</name>
</gene>
<feature type="transmembrane region" description="Helical" evidence="3">
    <location>
        <begin position="248"/>
        <end position="268"/>
    </location>
</feature>
<dbReference type="GO" id="GO:0009103">
    <property type="term" value="P:lipopolysaccharide biosynthetic process"/>
    <property type="evidence" value="ECO:0007669"/>
    <property type="project" value="TreeGrafter"/>
</dbReference>
<dbReference type="InterPro" id="IPR002656">
    <property type="entry name" value="Acyl_transf_3_dom"/>
</dbReference>
<feature type="transmembrane region" description="Helical" evidence="3">
    <location>
        <begin position="7"/>
        <end position="25"/>
    </location>
</feature>
<evidence type="ECO:0000256" key="3">
    <source>
        <dbReference type="SAM" id="Phobius"/>
    </source>
</evidence>
<evidence type="ECO:0000313" key="5">
    <source>
        <dbReference type="EMBL" id="OAS85149.1"/>
    </source>
</evidence>
<comment type="caution">
    <text evidence="5">The sequence shown here is derived from an EMBL/GenBank/DDBJ whole genome shotgun (WGS) entry which is preliminary data.</text>
</comment>
<accession>A0A179SWB0</accession>
<keyword evidence="3" id="KW-1133">Transmembrane helix</keyword>
<evidence type="ECO:0000259" key="4">
    <source>
        <dbReference type="Pfam" id="PF01757"/>
    </source>
</evidence>
<keyword evidence="5" id="KW-0808">Transferase</keyword>
<feature type="domain" description="Acyltransferase 3" evidence="4">
    <location>
        <begin position="4"/>
        <end position="329"/>
    </location>
</feature>
<feature type="transmembrane region" description="Helical" evidence="3">
    <location>
        <begin position="185"/>
        <end position="212"/>
    </location>
</feature>
<feature type="transmembrane region" description="Helical" evidence="3">
    <location>
        <begin position="280"/>
        <end position="299"/>
    </location>
</feature>
<feature type="transmembrane region" description="Helical" evidence="3">
    <location>
        <begin position="224"/>
        <end position="242"/>
    </location>
</feature>
<dbReference type="InterPro" id="IPR050879">
    <property type="entry name" value="Acyltransferase_3"/>
</dbReference>
<dbReference type="GO" id="GO:0016747">
    <property type="term" value="F:acyltransferase activity, transferring groups other than amino-acyl groups"/>
    <property type="evidence" value="ECO:0007669"/>
    <property type="project" value="InterPro"/>
</dbReference>
<sequence length="356" mass="41431">MLNSLTSLRFIAALMVFVYHAGILSEYQLGAAGVSFFFVLSGFILTLNYHNKINKLNKTNLKQFYKARFAKIYPLHLLTFFIAVPITLLYFNPDGLYLIKLIYMSVINLSLIHSFSPSSATYFNFNGVSWTLSVEAFFYLTFPFLIFNIRKLKIHNYKFRSILLLTIVWIGLFVLNFNLNESNHFLIWTLHIFPVARLFEFITGIVLGLIFVKTQNNWSSEKHSITEILAVILFIVALLVSVNFHTGAVRGGFFIPVWCILVYIFAHQKGIISRLLSNRVLVYLGEISFSFYMIHQLIIRYYGQFKFDESYMAVVCFVITMVLSAIIYRYYEEPLRKWIRYGKQKKLLLSNKKASA</sequence>
<keyword evidence="3" id="KW-0472">Membrane</keyword>
<keyword evidence="6" id="KW-1185">Reference proteome</keyword>
<keyword evidence="5" id="KW-0012">Acyltransferase</keyword>
<protein>
    <submittedName>
        <fullName evidence="5">Acyltransferase</fullName>
    </submittedName>
</protein>
<reference evidence="6" key="1">
    <citation type="submission" date="2016-04" db="EMBL/GenBank/DDBJ databases">
        <authorList>
            <person name="Lyu Z."/>
            <person name="Lyu W."/>
        </authorList>
    </citation>
    <scope>NUCLEOTIDE SEQUENCE [LARGE SCALE GENOMIC DNA]</scope>
    <source>
        <strain evidence="6">C44</strain>
    </source>
</reference>
<evidence type="ECO:0000256" key="2">
    <source>
        <dbReference type="ARBA" id="ARBA00007400"/>
    </source>
</evidence>
<dbReference type="AlphaFoldDB" id="A0A179SWB0"/>
<dbReference type="STRING" id="152268.A6K24_06470"/>
<evidence type="ECO:0000256" key="1">
    <source>
        <dbReference type="ARBA" id="ARBA00004370"/>
    </source>
</evidence>
<feature type="transmembrane region" description="Helical" evidence="3">
    <location>
        <begin position="128"/>
        <end position="149"/>
    </location>
</feature>
<dbReference type="Proteomes" id="UP000078534">
    <property type="component" value="Unassembled WGS sequence"/>
</dbReference>
<proteinExistence type="inferred from homology"/>
<comment type="similarity">
    <text evidence="2">Belongs to the acyltransferase 3 family.</text>
</comment>
<feature type="transmembrane region" description="Helical" evidence="3">
    <location>
        <begin position="161"/>
        <end position="179"/>
    </location>
</feature>
<dbReference type="PANTHER" id="PTHR23028:SF53">
    <property type="entry name" value="ACYL_TRANSF_3 DOMAIN-CONTAINING PROTEIN"/>
    <property type="match status" value="1"/>
</dbReference>
<dbReference type="RefSeq" id="WP_066335151.1">
    <property type="nucleotide sequence ID" value="NZ_LWSG01000023.1"/>
</dbReference>
<dbReference type="PANTHER" id="PTHR23028">
    <property type="entry name" value="ACETYLTRANSFERASE"/>
    <property type="match status" value="1"/>
</dbReference>
<feature type="transmembrane region" description="Helical" evidence="3">
    <location>
        <begin position="72"/>
        <end position="91"/>
    </location>
</feature>
<dbReference type="Pfam" id="PF01757">
    <property type="entry name" value="Acyl_transf_3"/>
    <property type="match status" value="1"/>
</dbReference>
<evidence type="ECO:0000313" key="6">
    <source>
        <dbReference type="Proteomes" id="UP000078534"/>
    </source>
</evidence>
<dbReference type="EMBL" id="LWSG01000023">
    <property type="protein sequence ID" value="OAS85149.1"/>
    <property type="molecule type" value="Genomic_DNA"/>
</dbReference>
<comment type="subcellular location">
    <subcellularLocation>
        <location evidence="1">Membrane</location>
    </subcellularLocation>
</comment>
<name>A0A179SWB0_9BACI</name>
<feature type="transmembrane region" description="Helical" evidence="3">
    <location>
        <begin position="311"/>
        <end position="331"/>
    </location>
</feature>
<keyword evidence="3" id="KW-0812">Transmembrane</keyword>
<feature type="transmembrane region" description="Helical" evidence="3">
    <location>
        <begin position="31"/>
        <end position="51"/>
    </location>
</feature>
<organism evidence="5 6">
    <name type="scientific">Metabacillus litoralis</name>
    <dbReference type="NCBI Taxonomy" id="152268"/>
    <lineage>
        <taxon>Bacteria</taxon>
        <taxon>Bacillati</taxon>
        <taxon>Bacillota</taxon>
        <taxon>Bacilli</taxon>
        <taxon>Bacillales</taxon>
        <taxon>Bacillaceae</taxon>
        <taxon>Metabacillus</taxon>
    </lineage>
</organism>
<dbReference type="OrthoDB" id="9796461at2"/>
<dbReference type="GO" id="GO:0016020">
    <property type="term" value="C:membrane"/>
    <property type="evidence" value="ECO:0007669"/>
    <property type="project" value="TreeGrafter"/>
</dbReference>